<feature type="compositionally biased region" description="Basic and acidic residues" evidence="1">
    <location>
        <begin position="112"/>
        <end position="121"/>
    </location>
</feature>
<proteinExistence type="predicted"/>
<evidence type="ECO:0000313" key="2">
    <source>
        <dbReference type="EMBL" id="KAA9003514.1"/>
    </source>
</evidence>
<keyword evidence="3" id="KW-1185">Reference proteome</keyword>
<protein>
    <submittedName>
        <fullName evidence="2">Helix-turn-helix domain-containing protein</fullName>
    </submittedName>
</protein>
<sequence length="121" mass="13677">MKNFPIDYASKRFKDEIDDTLGLEDAARMMRLGLEAMKELVDKGEVPAVRLNQKHTVMLREDLIDFLRSEGRRQAAERKKSAIGTRPAANAPVATTAKRKGKARRISPPDLRAYEQADHQS</sequence>
<feature type="region of interest" description="Disordered" evidence="1">
    <location>
        <begin position="74"/>
        <end position="121"/>
    </location>
</feature>
<accession>A0ABQ6T4M6</accession>
<evidence type="ECO:0000256" key="1">
    <source>
        <dbReference type="SAM" id="MobiDB-lite"/>
    </source>
</evidence>
<dbReference type="RefSeq" id="WP_150453618.1">
    <property type="nucleotide sequence ID" value="NZ_VYKI01000003.1"/>
</dbReference>
<reference evidence="2 3" key="1">
    <citation type="journal article" date="2020" name="Antonie Van Leeuwenhoek">
        <title>Stenotrophomonas cyclobalanopsidis sp. nov., isolated from the leaf spot disease of Cyclobalanopsis patelliformis.</title>
        <authorList>
            <person name="Bian D.R."/>
            <person name="Xue H."/>
            <person name="Piao C.G."/>
            <person name="Li Y."/>
        </authorList>
    </citation>
    <scope>NUCLEOTIDE SEQUENCE [LARGE SCALE GENOMIC DNA]</scope>
    <source>
        <strain evidence="2 3">TPQG1-4</strain>
    </source>
</reference>
<dbReference type="Proteomes" id="UP000326367">
    <property type="component" value="Unassembled WGS sequence"/>
</dbReference>
<gene>
    <name evidence="2" type="ORF">FJU31_04210</name>
</gene>
<dbReference type="EMBL" id="VYKI01000003">
    <property type="protein sequence ID" value="KAA9003514.1"/>
    <property type="molecule type" value="Genomic_DNA"/>
</dbReference>
<organism evidence="2 3">
    <name type="scientific">Stenotrophomonas cyclobalanopsidis</name>
    <dbReference type="NCBI Taxonomy" id="2771362"/>
    <lineage>
        <taxon>Bacteria</taxon>
        <taxon>Pseudomonadati</taxon>
        <taxon>Pseudomonadota</taxon>
        <taxon>Gammaproteobacteria</taxon>
        <taxon>Lysobacterales</taxon>
        <taxon>Lysobacteraceae</taxon>
        <taxon>Stenotrophomonas</taxon>
    </lineage>
</organism>
<comment type="caution">
    <text evidence="2">The sequence shown here is derived from an EMBL/GenBank/DDBJ whole genome shotgun (WGS) entry which is preliminary data.</text>
</comment>
<name>A0ABQ6T4M6_9GAMM</name>
<evidence type="ECO:0000313" key="3">
    <source>
        <dbReference type="Proteomes" id="UP000326367"/>
    </source>
</evidence>